<protein>
    <recommendedName>
        <fullName evidence="1">Ig-like domain-containing protein</fullName>
    </recommendedName>
</protein>
<dbReference type="InterPro" id="IPR013098">
    <property type="entry name" value="Ig_I-set"/>
</dbReference>
<dbReference type="Pfam" id="PF07679">
    <property type="entry name" value="I-set"/>
    <property type="match status" value="1"/>
</dbReference>
<dbReference type="InterPro" id="IPR013783">
    <property type="entry name" value="Ig-like_fold"/>
</dbReference>
<dbReference type="AlphaFoldDB" id="A0AAV4WB27"/>
<evidence type="ECO:0000313" key="3">
    <source>
        <dbReference type="Proteomes" id="UP001054837"/>
    </source>
</evidence>
<organism evidence="2 3">
    <name type="scientific">Caerostris darwini</name>
    <dbReference type="NCBI Taxonomy" id="1538125"/>
    <lineage>
        <taxon>Eukaryota</taxon>
        <taxon>Metazoa</taxon>
        <taxon>Ecdysozoa</taxon>
        <taxon>Arthropoda</taxon>
        <taxon>Chelicerata</taxon>
        <taxon>Arachnida</taxon>
        <taxon>Araneae</taxon>
        <taxon>Araneomorphae</taxon>
        <taxon>Entelegynae</taxon>
        <taxon>Araneoidea</taxon>
        <taxon>Araneidae</taxon>
        <taxon>Caerostris</taxon>
    </lineage>
</organism>
<sequence>MAGSSRGGISQSDAVAWMRISTSTILGLHNSMISENRRITVTSSQHRTYSLHIKNIRESDAGPYMCQVNTVPMFYRIGYLEVVGK</sequence>
<dbReference type="Proteomes" id="UP001054837">
    <property type="component" value="Unassembled WGS sequence"/>
</dbReference>
<dbReference type="InterPro" id="IPR036179">
    <property type="entry name" value="Ig-like_dom_sf"/>
</dbReference>
<dbReference type="SUPFAM" id="SSF48726">
    <property type="entry name" value="Immunoglobulin"/>
    <property type="match status" value="1"/>
</dbReference>
<feature type="domain" description="Ig-like" evidence="1">
    <location>
        <begin position="1"/>
        <end position="69"/>
    </location>
</feature>
<name>A0AAV4WB27_9ARAC</name>
<dbReference type="PROSITE" id="PS50835">
    <property type="entry name" value="IG_LIKE"/>
    <property type="match status" value="1"/>
</dbReference>
<evidence type="ECO:0000313" key="2">
    <source>
        <dbReference type="EMBL" id="GIY80155.1"/>
    </source>
</evidence>
<evidence type="ECO:0000259" key="1">
    <source>
        <dbReference type="PROSITE" id="PS50835"/>
    </source>
</evidence>
<dbReference type="EMBL" id="BPLQ01014487">
    <property type="protein sequence ID" value="GIY80155.1"/>
    <property type="molecule type" value="Genomic_DNA"/>
</dbReference>
<dbReference type="Gene3D" id="2.60.40.10">
    <property type="entry name" value="Immunoglobulins"/>
    <property type="match status" value="1"/>
</dbReference>
<reference evidence="2 3" key="1">
    <citation type="submission" date="2021-06" db="EMBL/GenBank/DDBJ databases">
        <title>Caerostris darwini draft genome.</title>
        <authorList>
            <person name="Kono N."/>
            <person name="Arakawa K."/>
        </authorList>
    </citation>
    <scope>NUCLEOTIDE SEQUENCE [LARGE SCALE GENOMIC DNA]</scope>
</reference>
<accession>A0AAV4WB27</accession>
<dbReference type="InterPro" id="IPR007110">
    <property type="entry name" value="Ig-like_dom"/>
</dbReference>
<comment type="caution">
    <text evidence="2">The sequence shown here is derived from an EMBL/GenBank/DDBJ whole genome shotgun (WGS) entry which is preliminary data.</text>
</comment>
<gene>
    <name evidence="2" type="primary">BDFB_013441</name>
    <name evidence="2" type="ORF">CDAR_394001</name>
</gene>
<keyword evidence="3" id="KW-1185">Reference proteome</keyword>
<proteinExistence type="predicted"/>